<protein>
    <submittedName>
        <fullName evidence="2">Uncharacterized protein</fullName>
    </submittedName>
</protein>
<accession>A0A5C5XT79</accession>
<keyword evidence="1" id="KW-0812">Transmembrane</keyword>
<feature type="transmembrane region" description="Helical" evidence="1">
    <location>
        <begin position="140"/>
        <end position="161"/>
    </location>
</feature>
<keyword evidence="1" id="KW-0472">Membrane</keyword>
<sequence length="173" mass="19232">MPKIAIRDLIVFTGLVSLAFAFVRINSELSDAAVASLVWSLLVYKSLCHSLRFAVFHAIAIVTAFVFRYSGDWQFLTPSHWMFYWILADFCFLGMLISSLIVWVQTIAALRQLLLRHGFWLICVVPTVIFLFLAESNSSAVYAAMAILAAGLTLTFTIPFASSSNARLATQPS</sequence>
<organism evidence="2 3">
    <name type="scientific">Crateriforma conspicua</name>
    <dbReference type="NCBI Taxonomy" id="2527996"/>
    <lineage>
        <taxon>Bacteria</taxon>
        <taxon>Pseudomonadati</taxon>
        <taxon>Planctomycetota</taxon>
        <taxon>Planctomycetia</taxon>
        <taxon>Planctomycetales</taxon>
        <taxon>Planctomycetaceae</taxon>
        <taxon>Crateriforma</taxon>
    </lineage>
</organism>
<dbReference type="Proteomes" id="UP000317238">
    <property type="component" value="Unassembled WGS sequence"/>
</dbReference>
<name>A0A5C5XT79_9PLAN</name>
<dbReference type="EMBL" id="SJPL01000002">
    <property type="protein sequence ID" value="TWT65878.1"/>
    <property type="molecule type" value="Genomic_DNA"/>
</dbReference>
<evidence type="ECO:0000313" key="2">
    <source>
        <dbReference type="EMBL" id="TWT65878.1"/>
    </source>
</evidence>
<dbReference type="AlphaFoldDB" id="A0A5C5XT79"/>
<comment type="caution">
    <text evidence="2">The sequence shown here is derived from an EMBL/GenBank/DDBJ whole genome shotgun (WGS) entry which is preliminary data.</text>
</comment>
<dbReference type="RefSeq" id="WP_146441054.1">
    <property type="nucleotide sequence ID" value="NZ_SJPL01000002.1"/>
</dbReference>
<feature type="transmembrane region" description="Helical" evidence="1">
    <location>
        <begin position="113"/>
        <end position="134"/>
    </location>
</feature>
<reference evidence="2 3" key="1">
    <citation type="submission" date="2019-02" db="EMBL/GenBank/DDBJ databases">
        <title>Deep-cultivation of Planctomycetes and their phenomic and genomic characterization uncovers novel biology.</title>
        <authorList>
            <person name="Wiegand S."/>
            <person name="Jogler M."/>
            <person name="Boedeker C."/>
            <person name="Pinto D."/>
            <person name="Vollmers J."/>
            <person name="Rivas-Marin E."/>
            <person name="Kohn T."/>
            <person name="Peeters S.H."/>
            <person name="Heuer A."/>
            <person name="Rast P."/>
            <person name="Oberbeckmann S."/>
            <person name="Bunk B."/>
            <person name="Jeske O."/>
            <person name="Meyerdierks A."/>
            <person name="Storesund J.E."/>
            <person name="Kallscheuer N."/>
            <person name="Luecker S."/>
            <person name="Lage O.M."/>
            <person name="Pohl T."/>
            <person name="Merkel B.J."/>
            <person name="Hornburger P."/>
            <person name="Mueller R.-W."/>
            <person name="Bruemmer F."/>
            <person name="Labrenz M."/>
            <person name="Spormann A.M."/>
            <person name="Op Den Camp H."/>
            <person name="Overmann J."/>
            <person name="Amann R."/>
            <person name="Jetten M.S.M."/>
            <person name="Mascher T."/>
            <person name="Medema M.H."/>
            <person name="Devos D.P."/>
            <person name="Kaster A.-K."/>
            <person name="Ovreas L."/>
            <person name="Rohde M."/>
            <person name="Galperin M.Y."/>
            <person name="Jogler C."/>
        </authorList>
    </citation>
    <scope>NUCLEOTIDE SEQUENCE [LARGE SCALE GENOMIC DNA]</scope>
    <source>
        <strain evidence="2 3">Pan14r</strain>
    </source>
</reference>
<feature type="transmembrane region" description="Helical" evidence="1">
    <location>
        <begin position="5"/>
        <end position="23"/>
    </location>
</feature>
<gene>
    <name evidence="2" type="ORF">Pan14r_54300</name>
</gene>
<keyword evidence="3" id="KW-1185">Reference proteome</keyword>
<keyword evidence="1" id="KW-1133">Transmembrane helix</keyword>
<feature type="transmembrane region" description="Helical" evidence="1">
    <location>
        <begin position="82"/>
        <end position="104"/>
    </location>
</feature>
<proteinExistence type="predicted"/>
<feature type="transmembrane region" description="Helical" evidence="1">
    <location>
        <begin position="51"/>
        <end position="70"/>
    </location>
</feature>
<evidence type="ECO:0000313" key="3">
    <source>
        <dbReference type="Proteomes" id="UP000317238"/>
    </source>
</evidence>
<evidence type="ECO:0000256" key="1">
    <source>
        <dbReference type="SAM" id="Phobius"/>
    </source>
</evidence>